<keyword evidence="6" id="KW-1185">Reference proteome</keyword>
<feature type="domain" description="Ketoreductase" evidence="4">
    <location>
        <begin position="6"/>
        <end position="199"/>
    </location>
</feature>
<evidence type="ECO:0000313" key="5">
    <source>
        <dbReference type="EMBL" id="SDI54008.1"/>
    </source>
</evidence>
<dbReference type="SUPFAM" id="SSF51735">
    <property type="entry name" value="NAD(P)-binding Rossmann-fold domains"/>
    <property type="match status" value="1"/>
</dbReference>
<evidence type="ECO:0000256" key="3">
    <source>
        <dbReference type="RuleBase" id="RU000363"/>
    </source>
</evidence>
<reference evidence="6" key="1">
    <citation type="submission" date="2016-10" db="EMBL/GenBank/DDBJ databases">
        <authorList>
            <person name="Varghese N."/>
            <person name="Submissions S."/>
        </authorList>
    </citation>
    <scope>NUCLEOTIDE SEQUENCE [LARGE SCALE GENOMIC DNA]</scope>
    <source>
        <strain evidence="6">DSM 23317</strain>
    </source>
</reference>
<evidence type="ECO:0000259" key="4">
    <source>
        <dbReference type="SMART" id="SM00822"/>
    </source>
</evidence>
<evidence type="ECO:0000256" key="2">
    <source>
        <dbReference type="ARBA" id="ARBA00023002"/>
    </source>
</evidence>
<dbReference type="OrthoDB" id="20590at2"/>
<dbReference type="NCBIfam" id="NF006072">
    <property type="entry name" value="PRK08217.1"/>
    <property type="match status" value="1"/>
</dbReference>
<gene>
    <name evidence="5" type="ORF">SAMN04488540_10235</name>
</gene>
<sequence length="253" mass="26413">MELNNKVVAITGGARGLGLAMAQRLGRQGARLALLDIQAEALDQACQALAAEGIDASGYQVNITDEAEVEAVFAAIKRDHAALDVLVNNAGVLADGMLLKAKEGTVNAKMSLAQFQKVIDVNLTGTFLCGREAAAVMVETGCQGVIINISSLAKAGNIGQTNYSASKAAVATMAVGWARELARYGIRTGVVAPGVIKTEMTDAMKPEALARLEQAVPVGRLGQPDEIAQAIEFIIANDYFSGRCIEVDGGIRL</sequence>
<dbReference type="GO" id="GO:0016491">
    <property type="term" value="F:oxidoreductase activity"/>
    <property type="evidence" value="ECO:0007669"/>
    <property type="project" value="UniProtKB-KW"/>
</dbReference>
<dbReference type="PRINTS" id="PR00081">
    <property type="entry name" value="GDHRDH"/>
</dbReference>
<evidence type="ECO:0000256" key="1">
    <source>
        <dbReference type="ARBA" id="ARBA00006484"/>
    </source>
</evidence>
<dbReference type="AlphaFoldDB" id="A0A1G8LE65"/>
<dbReference type="RefSeq" id="WP_090361506.1">
    <property type="nucleotide sequence ID" value="NZ_FNEM01000002.1"/>
</dbReference>
<dbReference type="EMBL" id="FNEM01000002">
    <property type="protein sequence ID" value="SDI54008.1"/>
    <property type="molecule type" value="Genomic_DNA"/>
</dbReference>
<proteinExistence type="inferred from homology"/>
<dbReference type="InterPro" id="IPR036291">
    <property type="entry name" value="NAD(P)-bd_dom_sf"/>
</dbReference>
<dbReference type="PROSITE" id="PS00061">
    <property type="entry name" value="ADH_SHORT"/>
    <property type="match status" value="1"/>
</dbReference>
<organism evidence="5 6">
    <name type="scientific">Ferrimonas sediminum</name>
    <dbReference type="NCBI Taxonomy" id="718193"/>
    <lineage>
        <taxon>Bacteria</taxon>
        <taxon>Pseudomonadati</taxon>
        <taxon>Pseudomonadota</taxon>
        <taxon>Gammaproteobacteria</taxon>
        <taxon>Alteromonadales</taxon>
        <taxon>Ferrimonadaceae</taxon>
        <taxon>Ferrimonas</taxon>
    </lineage>
</organism>
<dbReference type="InterPro" id="IPR020904">
    <property type="entry name" value="Sc_DH/Rdtase_CS"/>
</dbReference>
<name>A0A1G8LE65_9GAMM</name>
<evidence type="ECO:0000313" key="6">
    <source>
        <dbReference type="Proteomes" id="UP000199527"/>
    </source>
</evidence>
<comment type="similarity">
    <text evidence="1 3">Belongs to the short-chain dehydrogenases/reductases (SDR) family.</text>
</comment>
<keyword evidence="2" id="KW-0560">Oxidoreductase</keyword>
<accession>A0A1G8LE65</accession>
<dbReference type="PANTHER" id="PTHR43658">
    <property type="entry name" value="SHORT-CHAIN DEHYDROGENASE/REDUCTASE"/>
    <property type="match status" value="1"/>
</dbReference>
<dbReference type="PANTHER" id="PTHR43658:SF8">
    <property type="entry name" value="17-BETA-HYDROXYSTEROID DEHYDROGENASE 14-RELATED"/>
    <property type="match status" value="1"/>
</dbReference>
<protein>
    <submittedName>
        <fullName evidence="5">3-oxoacyl-[acyl-carrier protein] reductase</fullName>
    </submittedName>
</protein>
<dbReference type="Proteomes" id="UP000199527">
    <property type="component" value="Unassembled WGS sequence"/>
</dbReference>
<dbReference type="FunFam" id="3.40.50.720:FF:000173">
    <property type="entry name" value="3-oxoacyl-[acyl-carrier protein] reductase"/>
    <property type="match status" value="1"/>
</dbReference>
<dbReference type="Gene3D" id="3.40.50.720">
    <property type="entry name" value="NAD(P)-binding Rossmann-like Domain"/>
    <property type="match status" value="1"/>
</dbReference>
<dbReference type="InterPro" id="IPR057326">
    <property type="entry name" value="KR_dom"/>
</dbReference>
<dbReference type="Pfam" id="PF00106">
    <property type="entry name" value="adh_short"/>
    <property type="match status" value="1"/>
</dbReference>
<dbReference type="PRINTS" id="PR00080">
    <property type="entry name" value="SDRFAMILY"/>
</dbReference>
<dbReference type="SMART" id="SM00822">
    <property type="entry name" value="PKS_KR"/>
    <property type="match status" value="1"/>
</dbReference>
<dbReference type="InterPro" id="IPR002347">
    <property type="entry name" value="SDR_fam"/>
</dbReference>